<comment type="caution">
    <text evidence="2">The sequence shown here is derived from an EMBL/GenBank/DDBJ whole genome shotgun (WGS) entry which is preliminary data.</text>
</comment>
<feature type="transmembrane region" description="Helical" evidence="1">
    <location>
        <begin position="129"/>
        <end position="151"/>
    </location>
</feature>
<accession>A0ABQ6FMJ7</accession>
<dbReference type="RefSeq" id="WP_338249751.1">
    <property type="nucleotide sequence ID" value="NZ_BSRI01000001.1"/>
</dbReference>
<reference evidence="2 3" key="1">
    <citation type="submission" date="2023-02" db="EMBL/GenBank/DDBJ databases">
        <title>Dictyobacter halimunensis sp. nov., a new member of the class Ktedonobacteria from forest soil in a geothermal area.</title>
        <authorList>
            <person name="Rachmania M.K."/>
            <person name="Ningsih F."/>
            <person name="Sakai Y."/>
            <person name="Yabe S."/>
            <person name="Yokota A."/>
            <person name="Sjamsuridzal W."/>
        </authorList>
    </citation>
    <scope>NUCLEOTIDE SEQUENCE [LARGE SCALE GENOMIC DNA]</scope>
    <source>
        <strain evidence="2 3">S3.2.2.5</strain>
    </source>
</reference>
<keyword evidence="1" id="KW-0472">Membrane</keyword>
<feature type="transmembrane region" description="Helical" evidence="1">
    <location>
        <begin position="163"/>
        <end position="185"/>
    </location>
</feature>
<feature type="transmembrane region" description="Helical" evidence="1">
    <location>
        <begin position="32"/>
        <end position="51"/>
    </location>
</feature>
<evidence type="ECO:0000313" key="2">
    <source>
        <dbReference type="EMBL" id="GLV55424.1"/>
    </source>
</evidence>
<feature type="transmembrane region" description="Helical" evidence="1">
    <location>
        <begin position="58"/>
        <end position="80"/>
    </location>
</feature>
<sequence length="309" mass="36155">MGHSNRLYNAAQRRTLRRLDPIWKFMYIERGIHIFLALFWLAFMIIGRVLIQTEKQTIVFIAYSCLISFYLLQTILTQIFEERHWLRIGARRLYALHNEVQPLRLTVKNPPPVPMKLPFVVSLDWNRPVVIPLTICFCLLVVLLITAPFWPIMRLDNHSPGSLVVFVLLFIITILILALFFQAFFARQSIEVCETGIKTRYHGRAFSISWQDAQVSGRYLAGRYLMGRQTFELSNEQVIVRWSYVDALSKLLLKAMSSEADDLKYNRRVEQVNLLVAEHSHLPQVGLDNITTFRFTPEVRQRLQELYPS</sequence>
<evidence type="ECO:0000256" key="1">
    <source>
        <dbReference type="SAM" id="Phobius"/>
    </source>
</evidence>
<protein>
    <recommendedName>
        <fullName evidence="4">DUF304 domain-containing protein</fullName>
    </recommendedName>
</protein>
<keyword evidence="1" id="KW-1133">Transmembrane helix</keyword>
<evidence type="ECO:0000313" key="3">
    <source>
        <dbReference type="Proteomes" id="UP001344906"/>
    </source>
</evidence>
<evidence type="ECO:0008006" key="4">
    <source>
        <dbReference type="Google" id="ProtNLM"/>
    </source>
</evidence>
<keyword evidence="3" id="KW-1185">Reference proteome</keyword>
<name>A0ABQ6FMJ7_9CHLR</name>
<dbReference type="Proteomes" id="UP001344906">
    <property type="component" value="Unassembled WGS sequence"/>
</dbReference>
<proteinExistence type="predicted"/>
<gene>
    <name evidence="2" type="ORF">KDH_22680</name>
</gene>
<keyword evidence="1" id="KW-0812">Transmembrane</keyword>
<organism evidence="2 3">
    <name type="scientific">Dictyobacter halimunensis</name>
    <dbReference type="NCBI Taxonomy" id="3026934"/>
    <lineage>
        <taxon>Bacteria</taxon>
        <taxon>Bacillati</taxon>
        <taxon>Chloroflexota</taxon>
        <taxon>Ktedonobacteria</taxon>
        <taxon>Ktedonobacterales</taxon>
        <taxon>Dictyobacteraceae</taxon>
        <taxon>Dictyobacter</taxon>
    </lineage>
</organism>
<dbReference type="EMBL" id="BSRI01000001">
    <property type="protein sequence ID" value="GLV55424.1"/>
    <property type="molecule type" value="Genomic_DNA"/>
</dbReference>